<dbReference type="InterPro" id="IPR044730">
    <property type="entry name" value="RNase_H-like_dom_plant"/>
</dbReference>
<accession>A0A803LXA5</accession>
<sequence length="174" mass="19253">MLFIQSTFNKFYVDYIFCLRLQQAASVDSPSSSITQNPRLWAPPHKDFYKLNTDASWISIDNAGGGGVIRNDKGIWLAGFASKFNAVSAASAELLAIREGLLLAWEKQIKFLELETDAEGLSKMLKEPKSSEDGDLGNIIRDVAALLERDWTVSSHGQNKVQGWRISSLCLPSS</sequence>
<name>A0A803LXA5_CHEQI</name>
<dbReference type="Gramene" id="AUR62020106-RA">
    <property type="protein sequence ID" value="AUR62020106-RA:cds"/>
    <property type="gene ID" value="AUR62020106"/>
</dbReference>
<dbReference type="EnsemblPlants" id="AUR62020106-RA">
    <property type="protein sequence ID" value="AUR62020106-RA:cds"/>
    <property type="gene ID" value="AUR62020106"/>
</dbReference>
<dbReference type="OMA" id="ASWISID"/>
<proteinExistence type="predicted"/>
<dbReference type="PANTHER" id="PTHR47723:SF20">
    <property type="entry name" value="RNASE H TYPE-1 DOMAIN-CONTAINING PROTEIN"/>
    <property type="match status" value="1"/>
</dbReference>
<dbReference type="InterPro" id="IPR012337">
    <property type="entry name" value="RNaseH-like_sf"/>
</dbReference>
<dbReference type="SUPFAM" id="SSF53098">
    <property type="entry name" value="Ribonuclease H-like"/>
    <property type="match status" value="1"/>
</dbReference>
<dbReference type="InterPro" id="IPR036397">
    <property type="entry name" value="RNaseH_sf"/>
</dbReference>
<dbReference type="Gene3D" id="3.30.420.10">
    <property type="entry name" value="Ribonuclease H-like superfamily/Ribonuclease H"/>
    <property type="match status" value="1"/>
</dbReference>
<feature type="domain" description="RNase H type-1" evidence="1">
    <location>
        <begin position="52"/>
        <end position="155"/>
    </location>
</feature>
<dbReference type="InterPro" id="IPR002156">
    <property type="entry name" value="RNaseH_domain"/>
</dbReference>
<reference evidence="2" key="2">
    <citation type="submission" date="2021-03" db="UniProtKB">
        <authorList>
            <consortium name="EnsemblPlants"/>
        </authorList>
    </citation>
    <scope>IDENTIFICATION</scope>
</reference>
<dbReference type="InterPro" id="IPR053151">
    <property type="entry name" value="RNase_H-like"/>
</dbReference>
<dbReference type="Proteomes" id="UP000596660">
    <property type="component" value="Unplaced"/>
</dbReference>
<dbReference type="Pfam" id="PF13456">
    <property type="entry name" value="RVT_3"/>
    <property type="match status" value="1"/>
</dbReference>
<keyword evidence="3" id="KW-1185">Reference proteome</keyword>
<evidence type="ECO:0000313" key="3">
    <source>
        <dbReference type="Proteomes" id="UP000596660"/>
    </source>
</evidence>
<protein>
    <recommendedName>
        <fullName evidence="1">RNase H type-1 domain-containing protein</fullName>
    </recommendedName>
</protein>
<dbReference type="PANTHER" id="PTHR47723">
    <property type="entry name" value="OS05G0353850 PROTEIN"/>
    <property type="match status" value="1"/>
</dbReference>
<dbReference type="CDD" id="cd06222">
    <property type="entry name" value="RNase_H_like"/>
    <property type="match status" value="1"/>
</dbReference>
<evidence type="ECO:0000259" key="1">
    <source>
        <dbReference type="Pfam" id="PF13456"/>
    </source>
</evidence>
<dbReference type="AlphaFoldDB" id="A0A803LXA5"/>
<reference evidence="2" key="1">
    <citation type="journal article" date="2017" name="Nature">
        <title>The genome of Chenopodium quinoa.</title>
        <authorList>
            <person name="Jarvis D.E."/>
            <person name="Ho Y.S."/>
            <person name="Lightfoot D.J."/>
            <person name="Schmoeckel S.M."/>
            <person name="Li B."/>
            <person name="Borm T.J.A."/>
            <person name="Ohyanagi H."/>
            <person name="Mineta K."/>
            <person name="Michell C.T."/>
            <person name="Saber N."/>
            <person name="Kharbatia N.M."/>
            <person name="Rupper R.R."/>
            <person name="Sharp A.R."/>
            <person name="Dally N."/>
            <person name="Boughton B.A."/>
            <person name="Woo Y.H."/>
            <person name="Gao G."/>
            <person name="Schijlen E.G.W.M."/>
            <person name="Guo X."/>
            <person name="Momin A.A."/>
            <person name="Negrao S."/>
            <person name="Al-Babili S."/>
            <person name="Gehring C."/>
            <person name="Roessner U."/>
            <person name="Jung C."/>
            <person name="Murphy K."/>
            <person name="Arold S.T."/>
            <person name="Gojobori T."/>
            <person name="van der Linden C.G."/>
            <person name="van Loo E.N."/>
            <person name="Jellen E.N."/>
            <person name="Maughan P.J."/>
            <person name="Tester M."/>
        </authorList>
    </citation>
    <scope>NUCLEOTIDE SEQUENCE [LARGE SCALE GENOMIC DNA]</scope>
    <source>
        <strain evidence="2">cv. PI 614886</strain>
    </source>
</reference>
<evidence type="ECO:0000313" key="2">
    <source>
        <dbReference type="EnsemblPlants" id="AUR62020106-RA:cds"/>
    </source>
</evidence>
<organism evidence="2 3">
    <name type="scientific">Chenopodium quinoa</name>
    <name type="common">Quinoa</name>
    <dbReference type="NCBI Taxonomy" id="63459"/>
    <lineage>
        <taxon>Eukaryota</taxon>
        <taxon>Viridiplantae</taxon>
        <taxon>Streptophyta</taxon>
        <taxon>Embryophyta</taxon>
        <taxon>Tracheophyta</taxon>
        <taxon>Spermatophyta</taxon>
        <taxon>Magnoliopsida</taxon>
        <taxon>eudicotyledons</taxon>
        <taxon>Gunneridae</taxon>
        <taxon>Pentapetalae</taxon>
        <taxon>Caryophyllales</taxon>
        <taxon>Chenopodiaceae</taxon>
        <taxon>Chenopodioideae</taxon>
        <taxon>Atripliceae</taxon>
        <taxon>Chenopodium</taxon>
    </lineage>
</organism>
<dbReference type="GO" id="GO:0003676">
    <property type="term" value="F:nucleic acid binding"/>
    <property type="evidence" value="ECO:0007669"/>
    <property type="project" value="InterPro"/>
</dbReference>
<dbReference type="GO" id="GO:0004523">
    <property type="term" value="F:RNA-DNA hybrid ribonuclease activity"/>
    <property type="evidence" value="ECO:0007669"/>
    <property type="project" value="InterPro"/>
</dbReference>